<proteinExistence type="inferred from homology"/>
<dbReference type="SUPFAM" id="SSF54695">
    <property type="entry name" value="POZ domain"/>
    <property type="match status" value="1"/>
</dbReference>
<dbReference type="Gene3D" id="3.30.710.10">
    <property type="entry name" value="Potassium Channel Kv1.1, Chain A"/>
    <property type="match status" value="1"/>
</dbReference>
<reference evidence="3" key="1">
    <citation type="submission" date="2018-10" db="EMBL/GenBank/DDBJ databases">
        <title>Hidden diversity of soil giant viruses.</title>
        <authorList>
            <person name="Schulz F."/>
            <person name="Alteio L."/>
            <person name="Goudeau D."/>
            <person name="Ryan E.M."/>
            <person name="Malmstrom R.R."/>
            <person name="Blanchard J."/>
            <person name="Woyke T."/>
        </authorList>
    </citation>
    <scope>NUCLEOTIDE SEQUENCE</scope>
    <source>
        <strain evidence="3">HYV1</strain>
    </source>
</reference>
<accession>A0A3G5AA57</accession>
<dbReference type="PROSITE" id="PS50097">
    <property type="entry name" value="BTB"/>
    <property type="match status" value="1"/>
</dbReference>
<dbReference type="CDD" id="cd18186">
    <property type="entry name" value="BTB_POZ_ZBTB_KLHL-like"/>
    <property type="match status" value="1"/>
</dbReference>
<organism evidence="3">
    <name type="scientific">Hyperionvirus sp</name>
    <dbReference type="NCBI Taxonomy" id="2487770"/>
    <lineage>
        <taxon>Viruses</taxon>
        <taxon>Varidnaviria</taxon>
        <taxon>Bamfordvirae</taxon>
        <taxon>Nucleocytoviricota</taxon>
        <taxon>Megaviricetes</taxon>
        <taxon>Imitervirales</taxon>
        <taxon>Mimiviridae</taxon>
        <taxon>Klosneuvirinae</taxon>
    </lineage>
</organism>
<dbReference type="InterPro" id="IPR000210">
    <property type="entry name" value="BTB/POZ_dom"/>
</dbReference>
<evidence type="ECO:0000259" key="2">
    <source>
        <dbReference type="PROSITE" id="PS50097"/>
    </source>
</evidence>
<protein>
    <recommendedName>
        <fullName evidence="2">BTB domain-containing protein</fullName>
    </recommendedName>
</protein>
<dbReference type="Pfam" id="PF00651">
    <property type="entry name" value="BTB"/>
    <property type="match status" value="1"/>
</dbReference>
<comment type="similarity">
    <text evidence="1">Belongs to the mimivirus BTB/WD family.</text>
</comment>
<evidence type="ECO:0000256" key="1">
    <source>
        <dbReference type="ARBA" id="ARBA00006497"/>
    </source>
</evidence>
<gene>
    <name evidence="3" type="ORF">Hyperionvirus6_55</name>
</gene>
<feature type="domain" description="BTB" evidence="2">
    <location>
        <begin position="26"/>
        <end position="93"/>
    </location>
</feature>
<sequence>MEGSMKLTDEKPPLERLKYLLDNDIGDIEIKTKNGNLKAISYLLITASEPLKKLVSGEFAEAKDKMIDFGNYHKDAVGCFLRYLYTSEVLYFPDDIEFCFELCQLSEMYELPKYHGQIMGLTKIAFQTLIGTGKCVDILYTWNKHKIMFEKLRIYVRSELRKRFYRCPERMIEEYLKIKDEVSRDELDCENRKKLELMEIFVREFSTESIILTMKGNGTKSSNKMIYVSQNCTKSTAELKKILEVVTPETDPLGFRSVKSSGKIVIVRKDVNEIVFFLLDPCD</sequence>
<name>A0A3G5AA57_9VIRU</name>
<dbReference type="InterPro" id="IPR011333">
    <property type="entry name" value="SKP1/BTB/POZ_sf"/>
</dbReference>
<dbReference type="EMBL" id="MK072388">
    <property type="protein sequence ID" value="AYV83374.1"/>
    <property type="molecule type" value="Genomic_DNA"/>
</dbReference>
<evidence type="ECO:0000313" key="3">
    <source>
        <dbReference type="EMBL" id="AYV83374.1"/>
    </source>
</evidence>